<dbReference type="EMBL" id="CADCTX010000778">
    <property type="protein sequence ID" value="CAA9349172.1"/>
    <property type="molecule type" value="Genomic_DNA"/>
</dbReference>
<protein>
    <submittedName>
        <fullName evidence="2">3-oxoacyl-[acyl-carrier protein] reductase</fullName>
        <ecNumber evidence="2">1.1.1.100</ecNumber>
    </submittedName>
</protein>
<keyword evidence="2" id="KW-0560">Oxidoreductase</keyword>
<accession>A0A6J4M920</accession>
<reference evidence="2" key="1">
    <citation type="submission" date="2020-02" db="EMBL/GenBank/DDBJ databases">
        <authorList>
            <person name="Meier V. D."/>
        </authorList>
    </citation>
    <scope>NUCLEOTIDE SEQUENCE</scope>
    <source>
        <strain evidence="2">AVDCRST_MAG40</strain>
    </source>
</reference>
<feature type="compositionally biased region" description="Basic residues" evidence="1">
    <location>
        <begin position="167"/>
        <end position="211"/>
    </location>
</feature>
<feature type="non-terminal residue" evidence="2">
    <location>
        <position position="211"/>
    </location>
</feature>
<evidence type="ECO:0000256" key="1">
    <source>
        <dbReference type="SAM" id="MobiDB-lite"/>
    </source>
</evidence>
<evidence type="ECO:0000313" key="2">
    <source>
        <dbReference type="EMBL" id="CAA9349172.1"/>
    </source>
</evidence>
<feature type="compositionally biased region" description="Basic and acidic residues" evidence="1">
    <location>
        <begin position="102"/>
        <end position="117"/>
    </location>
</feature>
<dbReference type="GO" id="GO:0004316">
    <property type="term" value="F:3-oxoacyl-[acyl-carrier-protein] reductase (NADPH) activity"/>
    <property type="evidence" value="ECO:0007669"/>
    <property type="project" value="UniProtKB-EC"/>
</dbReference>
<organism evidence="2">
    <name type="scientific">uncultured Gemmatimonadaceae bacterium</name>
    <dbReference type="NCBI Taxonomy" id="246130"/>
    <lineage>
        <taxon>Bacteria</taxon>
        <taxon>Pseudomonadati</taxon>
        <taxon>Gemmatimonadota</taxon>
        <taxon>Gemmatimonadia</taxon>
        <taxon>Gemmatimonadales</taxon>
        <taxon>Gemmatimonadaceae</taxon>
        <taxon>environmental samples</taxon>
    </lineage>
</organism>
<name>A0A6J4M920_9BACT</name>
<dbReference type="AlphaFoldDB" id="A0A6J4M920"/>
<proteinExistence type="predicted"/>
<feature type="compositionally biased region" description="Basic and acidic residues" evidence="1">
    <location>
        <begin position="63"/>
        <end position="80"/>
    </location>
</feature>
<feature type="compositionally biased region" description="Basic and acidic residues" evidence="1">
    <location>
        <begin position="11"/>
        <end position="21"/>
    </location>
</feature>
<dbReference type="EC" id="1.1.1.100" evidence="2"/>
<feature type="compositionally biased region" description="Basic and acidic residues" evidence="1">
    <location>
        <begin position="128"/>
        <end position="149"/>
    </location>
</feature>
<feature type="compositionally biased region" description="Basic residues" evidence="1">
    <location>
        <begin position="36"/>
        <end position="62"/>
    </location>
</feature>
<feature type="region of interest" description="Disordered" evidence="1">
    <location>
        <begin position="1"/>
        <end position="211"/>
    </location>
</feature>
<sequence>GGALQRLRGGRGRDRANDHGGGRRGANVPREPGRRAGPRGARRRGGRRLRRARRAGQQRRHHGADSRRRGDRRPVGRDVRPQPARPLLRGPGGGRTHGRRWRDREHRGPGRVRDVARLRAARHQQGRRGADDARPGADARPAHPRERGGAGRGAPPRRVGRRDARPPRQHHAAPPTRRPRRRGGRRPLPARRRLRHRRDPDRRRRSACPRL</sequence>
<gene>
    <name evidence="2" type="ORF">AVDCRST_MAG40-2804</name>
</gene>
<feature type="non-terminal residue" evidence="2">
    <location>
        <position position="1"/>
    </location>
</feature>